<reference evidence="1" key="1">
    <citation type="submission" date="2014-11" db="EMBL/GenBank/DDBJ databases">
        <authorList>
            <person name="Amaro Gonzalez C."/>
        </authorList>
    </citation>
    <scope>NUCLEOTIDE SEQUENCE</scope>
</reference>
<protein>
    <submittedName>
        <fullName evidence="1">Uncharacterized protein</fullName>
    </submittedName>
</protein>
<sequence>MGQTFLTQTCNQSLKRGAAEYLNL</sequence>
<proteinExistence type="predicted"/>
<accession>A0A0E9VJY6</accession>
<reference evidence="1" key="2">
    <citation type="journal article" date="2015" name="Fish Shellfish Immunol.">
        <title>Early steps in the European eel (Anguilla anguilla)-Vibrio vulnificus interaction in the gills: Role of the RtxA13 toxin.</title>
        <authorList>
            <person name="Callol A."/>
            <person name="Pajuelo D."/>
            <person name="Ebbesson L."/>
            <person name="Teles M."/>
            <person name="MacKenzie S."/>
            <person name="Amaro C."/>
        </authorList>
    </citation>
    <scope>NUCLEOTIDE SEQUENCE</scope>
</reference>
<organism evidence="1">
    <name type="scientific">Anguilla anguilla</name>
    <name type="common">European freshwater eel</name>
    <name type="synonym">Muraena anguilla</name>
    <dbReference type="NCBI Taxonomy" id="7936"/>
    <lineage>
        <taxon>Eukaryota</taxon>
        <taxon>Metazoa</taxon>
        <taxon>Chordata</taxon>
        <taxon>Craniata</taxon>
        <taxon>Vertebrata</taxon>
        <taxon>Euteleostomi</taxon>
        <taxon>Actinopterygii</taxon>
        <taxon>Neopterygii</taxon>
        <taxon>Teleostei</taxon>
        <taxon>Anguilliformes</taxon>
        <taxon>Anguillidae</taxon>
        <taxon>Anguilla</taxon>
    </lineage>
</organism>
<dbReference type="AlphaFoldDB" id="A0A0E9VJY6"/>
<evidence type="ECO:0000313" key="1">
    <source>
        <dbReference type="EMBL" id="JAH77553.1"/>
    </source>
</evidence>
<name>A0A0E9VJY6_ANGAN</name>
<dbReference type="EMBL" id="GBXM01031024">
    <property type="protein sequence ID" value="JAH77553.1"/>
    <property type="molecule type" value="Transcribed_RNA"/>
</dbReference>